<evidence type="ECO:0000313" key="8">
    <source>
        <dbReference type="Proteomes" id="UP000234145"/>
    </source>
</evidence>
<keyword evidence="5" id="KW-1133">Transmembrane helix</keyword>
<dbReference type="EMBL" id="PFMS01000001">
    <property type="protein sequence ID" value="PIZ17475.1"/>
    <property type="molecule type" value="Genomic_DNA"/>
</dbReference>
<dbReference type="GO" id="GO:0008236">
    <property type="term" value="F:serine-type peptidase activity"/>
    <property type="evidence" value="ECO:0007669"/>
    <property type="project" value="UniProtKB-KW"/>
</dbReference>
<evidence type="ECO:0000259" key="6">
    <source>
        <dbReference type="Pfam" id="PF01343"/>
    </source>
</evidence>
<dbReference type="Proteomes" id="UP000234145">
    <property type="component" value="Unassembled WGS sequence"/>
</dbReference>
<dbReference type="PANTHER" id="PTHR42987">
    <property type="entry name" value="PEPTIDASE S49"/>
    <property type="match status" value="1"/>
</dbReference>
<evidence type="ECO:0000256" key="2">
    <source>
        <dbReference type="ARBA" id="ARBA00022670"/>
    </source>
</evidence>
<reference evidence="8" key="1">
    <citation type="submission" date="2017-09" db="EMBL/GenBank/DDBJ databases">
        <title>Depth-based differentiation of microbial function through sediment-hosted aquifers and enrichment of novel symbionts in the deep terrestrial subsurface.</title>
        <authorList>
            <person name="Probst A.J."/>
            <person name="Ladd B."/>
            <person name="Jarett J.K."/>
            <person name="Geller-Mcgrath D.E."/>
            <person name="Sieber C.M.K."/>
            <person name="Emerson J.B."/>
            <person name="Anantharaman K."/>
            <person name="Thomas B.C."/>
            <person name="Malmstrom R."/>
            <person name="Stieglmeier M."/>
            <person name="Klingl A."/>
            <person name="Woyke T."/>
            <person name="Ryan C.M."/>
            <person name="Banfield J.F."/>
        </authorList>
    </citation>
    <scope>NUCLEOTIDE SEQUENCE [LARGE SCALE GENOMIC DNA]</scope>
</reference>
<name>A0A2H9PEW2_9BACT</name>
<accession>A0A2H9PEW2</accession>
<proteinExistence type="inferred from homology"/>
<evidence type="ECO:0000313" key="7">
    <source>
        <dbReference type="EMBL" id="PIZ17475.1"/>
    </source>
</evidence>
<dbReference type="InterPro" id="IPR029045">
    <property type="entry name" value="ClpP/crotonase-like_dom_sf"/>
</dbReference>
<dbReference type="InterPro" id="IPR047272">
    <property type="entry name" value="S49_SppA_C"/>
</dbReference>
<sequence>MYEKKGEDMAKLTKKRIAWLIIIIIVGFAVGLNMWKGKQRTGPVHIPRTPKEIFEGEVREKGYKQRFVAGDRDASDKIVIVNVQGEITNARWGFSYRRGMVDELINQLKQAEKDEYVKAIILNINSPGGPVIDADILYTKIRELGKKKIIISLLDKMAASGGYYVACAAHKIVAHPLTLTGNIGVIMDFINLQGLLEKKLGIEMGVIKSGRYKDIGSPYRSMDRNEKKMLQDLVDAAHQRFVEKVAAGRNISVVKLAPLADGRIFSGEQARQVGLVDELGTQDEAIELAKKLSGVERAKVVEYYFRPRLWDFLSGKISDYLKVKEVSSIPEPTLEYIWHPSFGR</sequence>
<comment type="similarity">
    <text evidence="1">Belongs to the peptidase S49 family.</text>
</comment>
<gene>
    <name evidence="7" type="primary">sppA</name>
    <name evidence="7" type="ORF">COY51_00030</name>
</gene>
<protein>
    <submittedName>
        <fullName evidence="7">Signal peptide peptidase SppA</fullName>
    </submittedName>
</protein>
<keyword evidence="3" id="KW-0378">Hydrolase</keyword>
<dbReference type="InterPro" id="IPR004635">
    <property type="entry name" value="Pept_S49_SppA"/>
</dbReference>
<dbReference type="SUPFAM" id="SSF52096">
    <property type="entry name" value="ClpP/crotonase"/>
    <property type="match status" value="1"/>
</dbReference>
<evidence type="ECO:0000256" key="4">
    <source>
        <dbReference type="ARBA" id="ARBA00022825"/>
    </source>
</evidence>
<keyword evidence="5" id="KW-0812">Transmembrane</keyword>
<feature type="domain" description="Peptidase S49" evidence="6">
    <location>
        <begin position="146"/>
        <end position="295"/>
    </location>
</feature>
<dbReference type="CDD" id="cd07023">
    <property type="entry name" value="S49_Sppa_N_C"/>
    <property type="match status" value="1"/>
</dbReference>
<evidence type="ECO:0000256" key="1">
    <source>
        <dbReference type="ARBA" id="ARBA00008683"/>
    </source>
</evidence>
<comment type="caution">
    <text evidence="7">The sequence shown here is derived from an EMBL/GenBank/DDBJ whole genome shotgun (WGS) entry which is preliminary data.</text>
</comment>
<dbReference type="Pfam" id="PF01343">
    <property type="entry name" value="Peptidase_S49"/>
    <property type="match status" value="1"/>
</dbReference>
<feature type="transmembrane region" description="Helical" evidence="5">
    <location>
        <begin position="17"/>
        <end position="35"/>
    </location>
</feature>
<dbReference type="GO" id="GO:0006508">
    <property type="term" value="P:proteolysis"/>
    <property type="evidence" value="ECO:0007669"/>
    <property type="project" value="UniProtKB-KW"/>
</dbReference>
<dbReference type="NCBIfam" id="TIGR00706">
    <property type="entry name" value="SppA_dom"/>
    <property type="match status" value="1"/>
</dbReference>
<organism evidence="7 8">
    <name type="scientific">Candidatus Desantisbacteria bacterium CG_4_10_14_0_8_um_filter_39_17</name>
    <dbReference type="NCBI Taxonomy" id="1974542"/>
    <lineage>
        <taxon>Bacteria</taxon>
        <taxon>Candidatus Desantisiibacteriota</taxon>
    </lineage>
</organism>
<dbReference type="InterPro" id="IPR002142">
    <property type="entry name" value="Peptidase_S49"/>
</dbReference>
<keyword evidence="5" id="KW-0472">Membrane</keyword>
<keyword evidence="2" id="KW-0645">Protease</keyword>
<keyword evidence="4" id="KW-0720">Serine protease</keyword>
<dbReference type="Gene3D" id="3.90.226.10">
    <property type="entry name" value="2-enoyl-CoA Hydratase, Chain A, domain 1"/>
    <property type="match status" value="2"/>
</dbReference>
<dbReference type="AlphaFoldDB" id="A0A2H9PEW2"/>
<evidence type="ECO:0000256" key="5">
    <source>
        <dbReference type="SAM" id="Phobius"/>
    </source>
</evidence>
<dbReference type="PANTHER" id="PTHR42987:SF4">
    <property type="entry name" value="PROTEASE SOHB-RELATED"/>
    <property type="match status" value="1"/>
</dbReference>
<evidence type="ECO:0000256" key="3">
    <source>
        <dbReference type="ARBA" id="ARBA00022801"/>
    </source>
</evidence>